<dbReference type="EMBL" id="PEOG01000010">
    <property type="protein sequence ID" value="PIM54359.1"/>
    <property type="molecule type" value="Genomic_DNA"/>
</dbReference>
<dbReference type="PANTHER" id="PTHR43221:SF1">
    <property type="entry name" value="PROTEASE HTPX"/>
    <property type="match status" value="1"/>
</dbReference>
<evidence type="ECO:0000256" key="7">
    <source>
        <dbReference type="ARBA" id="ARBA00022801"/>
    </source>
</evidence>
<evidence type="ECO:0000313" key="15">
    <source>
        <dbReference type="Proteomes" id="UP000231501"/>
    </source>
</evidence>
<keyword evidence="5 12" id="KW-0812">Transmembrane</keyword>
<evidence type="ECO:0000256" key="8">
    <source>
        <dbReference type="ARBA" id="ARBA00022833"/>
    </source>
</evidence>
<evidence type="ECO:0000313" key="14">
    <source>
        <dbReference type="EMBL" id="PIM54359.1"/>
    </source>
</evidence>
<keyword evidence="3" id="KW-1003">Cell membrane</keyword>
<keyword evidence="9 12" id="KW-1133">Transmembrane helix</keyword>
<evidence type="ECO:0000256" key="9">
    <source>
        <dbReference type="ARBA" id="ARBA00022989"/>
    </source>
</evidence>
<accession>A0A2G9CFS9</accession>
<evidence type="ECO:0000256" key="10">
    <source>
        <dbReference type="ARBA" id="ARBA00023049"/>
    </source>
</evidence>
<evidence type="ECO:0000256" key="4">
    <source>
        <dbReference type="ARBA" id="ARBA00022670"/>
    </source>
</evidence>
<keyword evidence="8" id="KW-0862">Zinc</keyword>
<keyword evidence="7" id="KW-0378">Hydrolase</keyword>
<comment type="cofactor">
    <cofactor evidence="1">
        <name>Zn(2+)</name>
        <dbReference type="ChEBI" id="CHEBI:29105"/>
    </cofactor>
</comment>
<dbReference type="InterPro" id="IPR050083">
    <property type="entry name" value="HtpX_protease"/>
</dbReference>
<evidence type="ECO:0000256" key="3">
    <source>
        <dbReference type="ARBA" id="ARBA00022475"/>
    </source>
</evidence>
<dbReference type="CDD" id="cd07328">
    <property type="entry name" value="M48_Ste24p_like"/>
    <property type="match status" value="1"/>
</dbReference>
<keyword evidence="15" id="KW-1185">Reference proteome</keyword>
<organism evidence="14 15">
    <name type="scientific">Roseateles chitinivorans</name>
    <dbReference type="NCBI Taxonomy" id="2917965"/>
    <lineage>
        <taxon>Bacteria</taxon>
        <taxon>Pseudomonadati</taxon>
        <taxon>Pseudomonadota</taxon>
        <taxon>Betaproteobacteria</taxon>
        <taxon>Burkholderiales</taxon>
        <taxon>Sphaerotilaceae</taxon>
        <taxon>Roseateles</taxon>
    </lineage>
</organism>
<proteinExistence type="predicted"/>
<protein>
    <submittedName>
        <fullName evidence="14">Peptidase M48</fullName>
    </submittedName>
</protein>
<evidence type="ECO:0000256" key="6">
    <source>
        <dbReference type="ARBA" id="ARBA00022723"/>
    </source>
</evidence>
<feature type="domain" description="Peptidase M48" evidence="13">
    <location>
        <begin position="157"/>
        <end position="342"/>
    </location>
</feature>
<keyword evidence="10" id="KW-0482">Metalloprotease</keyword>
<evidence type="ECO:0000256" key="1">
    <source>
        <dbReference type="ARBA" id="ARBA00001947"/>
    </source>
</evidence>
<keyword evidence="11 12" id="KW-0472">Membrane</keyword>
<dbReference type="GO" id="GO:0005886">
    <property type="term" value="C:plasma membrane"/>
    <property type="evidence" value="ECO:0007669"/>
    <property type="project" value="UniProtKB-SubCell"/>
</dbReference>
<comment type="subcellular location">
    <subcellularLocation>
        <location evidence="2">Cell membrane</location>
        <topology evidence="2">Multi-pass membrane protein</topology>
    </subcellularLocation>
</comment>
<feature type="transmembrane region" description="Helical" evidence="12">
    <location>
        <begin position="28"/>
        <end position="61"/>
    </location>
</feature>
<evidence type="ECO:0000256" key="12">
    <source>
        <dbReference type="SAM" id="Phobius"/>
    </source>
</evidence>
<dbReference type="AlphaFoldDB" id="A0A2G9CFS9"/>
<keyword evidence="4" id="KW-0645">Protease</keyword>
<dbReference type="Proteomes" id="UP000231501">
    <property type="component" value="Unassembled WGS sequence"/>
</dbReference>
<gene>
    <name evidence="14" type="ORF">CS062_04220</name>
</gene>
<comment type="caution">
    <text evidence="14">The sequence shown here is derived from an EMBL/GenBank/DDBJ whole genome shotgun (WGS) entry which is preliminary data.</text>
</comment>
<evidence type="ECO:0000256" key="2">
    <source>
        <dbReference type="ARBA" id="ARBA00004651"/>
    </source>
</evidence>
<feature type="transmembrane region" description="Helical" evidence="12">
    <location>
        <begin position="67"/>
        <end position="89"/>
    </location>
</feature>
<sequence>MNAADFEQMVARLERESEQAPEAYKVKVALLALAGFALLAVLLSFAGLGLLLLAGLAWLLVSSGGTALILLLKLGKLLVLLAFPLWFLVKASVSALFVRLPAPRGLPVTREQAPALFAALDDMRRRMRGPRFHHVLLINEMNAAVVQRPLFGLIGFPRNYLLLGLPLLESATPDEAMAVVAHEYGHLAGAHGRFGAFIYRLRLSWGTIQAIAGQWTGWTGRLLRKPVDWYAPYFNAYTFVLARTNEYQADAASAELVGTPAAASALKRVNVSGGSYERFLSTTFASARSEGTPPDDLSERWARTALAPQAAELASKDLGEALARDPGVADTHPSLRQRLLALGVAEAALNEPPPALDARSAAAAWLGDALPLLRRDIQQQWRDDVATGWREQHQHWADLRARFQALQALPERSVDEAFELLRLDAQLRPDDDHVPAVAAFNAANPDRAGALYLEALLRLDRDDEAGLALLDRVMTLDSEATRPACERAYDFLVRRKDPRAEDYAQRWRQRADWENTREEQVGRLDPKAEAMSSGLSAEALAEVRERVAAVKPKIVEAWIARRRIPVDPDAVALMLVVRFTRWSRAGKRQEALNALVGQGWPATIHVFTEDAPYAALYKRARAAGERLI</sequence>
<reference evidence="14 15" key="1">
    <citation type="submission" date="2017-11" db="EMBL/GenBank/DDBJ databases">
        <title>Draft genome sequence of Mitsuaria sp. HWN-4.</title>
        <authorList>
            <person name="Gundlapally S.R."/>
        </authorList>
    </citation>
    <scope>NUCLEOTIDE SEQUENCE [LARGE SCALE GENOMIC DNA]</scope>
    <source>
        <strain evidence="14 15">HWN-4</strain>
    </source>
</reference>
<dbReference type="OrthoDB" id="9789270at2"/>
<evidence type="ECO:0000259" key="13">
    <source>
        <dbReference type="Pfam" id="PF01435"/>
    </source>
</evidence>
<keyword evidence="6" id="KW-0479">Metal-binding</keyword>
<evidence type="ECO:0000256" key="11">
    <source>
        <dbReference type="ARBA" id="ARBA00023136"/>
    </source>
</evidence>
<dbReference type="GO" id="GO:0004222">
    <property type="term" value="F:metalloendopeptidase activity"/>
    <property type="evidence" value="ECO:0007669"/>
    <property type="project" value="InterPro"/>
</dbReference>
<dbReference type="Pfam" id="PF01435">
    <property type="entry name" value="Peptidase_M48"/>
    <property type="match status" value="1"/>
</dbReference>
<evidence type="ECO:0000256" key="5">
    <source>
        <dbReference type="ARBA" id="ARBA00022692"/>
    </source>
</evidence>
<dbReference type="Gene3D" id="3.30.2010.10">
    <property type="entry name" value="Metalloproteases ('zincins'), catalytic domain"/>
    <property type="match status" value="1"/>
</dbReference>
<dbReference type="GO" id="GO:0046872">
    <property type="term" value="F:metal ion binding"/>
    <property type="evidence" value="ECO:0007669"/>
    <property type="project" value="UniProtKB-KW"/>
</dbReference>
<name>A0A2G9CFS9_9BURK</name>
<dbReference type="GO" id="GO:0006508">
    <property type="term" value="P:proteolysis"/>
    <property type="evidence" value="ECO:0007669"/>
    <property type="project" value="UniProtKB-KW"/>
</dbReference>
<dbReference type="PANTHER" id="PTHR43221">
    <property type="entry name" value="PROTEASE HTPX"/>
    <property type="match status" value="1"/>
</dbReference>
<dbReference type="RefSeq" id="WP_099860250.1">
    <property type="nucleotide sequence ID" value="NZ_PEOG01000010.1"/>
</dbReference>
<dbReference type="InterPro" id="IPR001915">
    <property type="entry name" value="Peptidase_M48"/>
</dbReference>